<dbReference type="KEGG" id="nmv:NITMOv2_1790"/>
<evidence type="ECO:0000313" key="4">
    <source>
        <dbReference type="Proteomes" id="UP000069205"/>
    </source>
</evidence>
<proteinExistence type="predicted"/>
<dbReference type="InterPro" id="IPR028098">
    <property type="entry name" value="Glyco_trans_4-like_N"/>
</dbReference>
<feature type="domain" description="Glycosyl transferase family 1" evidence="1">
    <location>
        <begin position="189"/>
        <end position="359"/>
    </location>
</feature>
<dbReference type="GO" id="GO:0016757">
    <property type="term" value="F:glycosyltransferase activity"/>
    <property type="evidence" value="ECO:0007669"/>
    <property type="project" value="InterPro"/>
</dbReference>
<dbReference type="STRING" id="42253.NITMOv2_1790"/>
<dbReference type="Pfam" id="PF13439">
    <property type="entry name" value="Glyco_transf_4"/>
    <property type="match status" value="1"/>
</dbReference>
<feature type="domain" description="Glycosyltransferase subfamily 4-like N-terminal" evidence="2">
    <location>
        <begin position="16"/>
        <end position="181"/>
    </location>
</feature>
<dbReference type="Gene3D" id="3.40.50.2000">
    <property type="entry name" value="Glycogen Phosphorylase B"/>
    <property type="match status" value="2"/>
</dbReference>
<accession>A0A0K2GB85</accession>
<dbReference type="InterPro" id="IPR001296">
    <property type="entry name" value="Glyco_trans_1"/>
</dbReference>
<name>A0A0K2GB85_NITMO</name>
<dbReference type="AlphaFoldDB" id="A0A0K2GB85"/>
<dbReference type="OrthoDB" id="9764577at2"/>
<reference evidence="3 4" key="1">
    <citation type="journal article" date="2015" name="Proc. Natl. Acad. Sci. U.S.A.">
        <title>Expanded metabolic versatility of ubiquitous nitrite-oxidizing bacteria from the genus Nitrospira.</title>
        <authorList>
            <person name="Koch H."/>
            <person name="Lucker S."/>
            <person name="Albertsen M."/>
            <person name="Kitzinger K."/>
            <person name="Herbold C."/>
            <person name="Spieck E."/>
            <person name="Nielsen P.H."/>
            <person name="Wagner M."/>
            <person name="Daims H."/>
        </authorList>
    </citation>
    <scope>NUCLEOTIDE SEQUENCE [LARGE SCALE GENOMIC DNA]</scope>
    <source>
        <strain evidence="3 4">NSP M-1</strain>
    </source>
</reference>
<dbReference type="EMBL" id="CP011801">
    <property type="protein sequence ID" value="ALA58210.1"/>
    <property type="molecule type" value="Genomic_DNA"/>
</dbReference>
<dbReference type="Pfam" id="PF00534">
    <property type="entry name" value="Glycos_transf_1"/>
    <property type="match status" value="1"/>
</dbReference>
<evidence type="ECO:0000259" key="2">
    <source>
        <dbReference type="Pfam" id="PF13439"/>
    </source>
</evidence>
<evidence type="ECO:0000259" key="1">
    <source>
        <dbReference type="Pfam" id="PF00534"/>
    </source>
</evidence>
<protein>
    <submittedName>
        <fullName evidence="3">Uncharacterized protein</fullName>
    </submittedName>
</protein>
<dbReference type="PANTHER" id="PTHR12526">
    <property type="entry name" value="GLYCOSYLTRANSFERASE"/>
    <property type="match status" value="1"/>
</dbReference>
<evidence type="ECO:0000313" key="3">
    <source>
        <dbReference type="EMBL" id="ALA58210.1"/>
    </source>
</evidence>
<gene>
    <name evidence="3" type="ORF">NITMOv2_1790</name>
</gene>
<sequence>MRMLAYCDEDLSVAAGGARQVLDLAAALTQRGHEVTIVAPQPIAPIEVPADRLRMQPVPVVRGGAIRPLSFLLGSMKVLGGVIRTWRPDVFLWFDSPGQLAPLRVLRHHECPVVYFVNGLPEEEVQGLWRWAPIRQALSYGLRRAAARAQAVVTVCPEICKSFGTRERARCTVIRNGVDPVRFSPQSHEEARAKLSISGTGPYIGFVGGFFPWHGLETLIHAVPMVAESYPGLQLFLVGEGRTKGALEDLVQRRGLGAHVRFVGRVEFDAVPAWVASFDVCVVLHQRTRSYPGDSMKLWEYLACGRPVVTTAGPGYGDTVEAMGAGLSAKADDAEDLARQLRRLLADRAVRAAMGERGRTAVVQSHTWAARAAQLESVCRRVLSREELAA</sequence>
<keyword evidence="4" id="KW-1185">Reference proteome</keyword>
<dbReference type="Proteomes" id="UP000069205">
    <property type="component" value="Chromosome"/>
</dbReference>
<dbReference type="SUPFAM" id="SSF53756">
    <property type="entry name" value="UDP-Glycosyltransferase/glycogen phosphorylase"/>
    <property type="match status" value="1"/>
</dbReference>
<dbReference type="PATRIC" id="fig|42253.5.peg.1759"/>
<dbReference type="CDD" id="cd03801">
    <property type="entry name" value="GT4_PimA-like"/>
    <property type="match status" value="1"/>
</dbReference>
<organism evidence="3 4">
    <name type="scientific">Nitrospira moscoviensis</name>
    <dbReference type="NCBI Taxonomy" id="42253"/>
    <lineage>
        <taxon>Bacteria</taxon>
        <taxon>Pseudomonadati</taxon>
        <taxon>Nitrospirota</taxon>
        <taxon>Nitrospiria</taxon>
        <taxon>Nitrospirales</taxon>
        <taxon>Nitrospiraceae</taxon>
        <taxon>Nitrospira</taxon>
    </lineage>
</organism>